<dbReference type="Pfam" id="PF20177">
    <property type="entry name" value="DUF6542"/>
    <property type="match status" value="1"/>
</dbReference>
<feature type="transmembrane region" description="Helical" evidence="2">
    <location>
        <begin position="41"/>
        <end position="58"/>
    </location>
</feature>
<dbReference type="KEGG" id="crd:CRES_1584"/>
<feature type="region of interest" description="Disordered" evidence="1">
    <location>
        <begin position="171"/>
        <end position="214"/>
    </location>
</feature>
<evidence type="ECO:0000259" key="3">
    <source>
        <dbReference type="Pfam" id="PF20177"/>
    </source>
</evidence>
<feature type="transmembrane region" description="Helical" evidence="2">
    <location>
        <begin position="110"/>
        <end position="131"/>
    </location>
</feature>
<evidence type="ECO:0000256" key="2">
    <source>
        <dbReference type="SAM" id="Phobius"/>
    </source>
</evidence>
<feature type="compositionally biased region" description="Basic and acidic residues" evidence="1">
    <location>
        <begin position="205"/>
        <end position="214"/>
    </location>
</feature>
<evidence type="ECO:0000256" key="1">
    <source>
        <dbReference type="SAM" id="MobiDB-lite"/>
    </source>
</evidence>
<feature type="domain" description="DUF6542" evidence="3">
    <location>
        <begin position="12"/>
        <end position="132"/>
    </location>
</feature>
<dbReference type="AlphaFoldDB" id="F8E066"/>
<organism evidence="4 5">
    <name type="scientific">Corynebacterium resistens (strain DSM 45100 / JCM 12819 / GTC 2026 / SICGH 158)</name>
    <dbReference type="NCBI Taxonomy" id="662755"/>
    <lineage>
        <taxon>Bacteria</taxon>
        <taxon>Bacillati</taxon>
        <taxon>Actinomycetota</taxon>
        <taxon>Actinomycetes</taxon>
        <taxon>Mycobacteriales</taxon>
        <taxon>Corynebacteriaceae</taxon>
        <taxon>Corynebacterium</taxon>
    </lineage>
</organism>
<evidence type="ECO:0000313" key="5">
    <source>
        <dbReference type="Proteomes" id="UP000000492"/>
    </source>
</evidence>
<dbReference type="OrthoDB" id="4420269at2"/>
<feature type="transmembrane region" description="Helical" evidence="2">
    <location>
        <begin position="12"/>
        <end position="35"/>
    </location>
</feature>
<name>F8E066_CORRG</name>
<feature type="compositionally biased region" description="Basic and acidic residues" evidence="1">
    <location>
        <begin position="171"/>
        <end position="184"/>
    </location>
</feature>
<feature type="transmembrane region" description="Helical" evidence="2">
    <location>
        <begin position="63"/>
        <end position="86"/>
    </location>
</feature>
<dbReference type="Proteomes" id="UP000000492">
    <property type="component" value="Chromosome"/>
</dbReference>
<accession>F8E066</accession>
<dbReference type="HOGENOM" id="CLU_1287033_0_0_11"/>
<sequence length="214" mass="24288">MFEKSSQKQTSRFPVWAPPLVMVAVILTGLVLAMSSHAIPTSYFVLFAIATIACALFVEPRGLFLTVAAAPIYYVLGTFTVGWFAASGTGSVTGRKARLLTAAYPAVEHFLWLLIPFIIAVGIALFRWWVYREELARRAAREAFARRRRVNSERNNRESYTRARTRSIEELREASERRRRDPTRSRGGRISMNDAEDSEQASSAHRVERRDLPH</sequence>
<dbReference type="RefSeq" id="WP_013888925.1">
    <property type="nucleotide sequence ID" value="NC_015673.1"/>
</dbReference>
<keyword evidence="2" id="KW-0812">Transmembrane</keyword>
<keyword evidence="2" id="KW-0472">Membrane</keyword>
<proteinExistence type="predicted"/>
<keyword evidence="5" id="KW-1185">Reference proteome</keyword>
<keyword evidence="2" id="KW-1133">Transmembrane helix</keyword>
<dbReference type="eggNOG" id="ENOG5033MXV">
    <property type="taxonomic scope" value="Bacteria"/>
</dbReference>
<dbReference type="EMBL" id="CP002857">
    <property type="protein sequence ID" value="AEI09937.1"/>
    <property type="molecule type" value="Genomic_DNA"/>
</dbReference>
<dbReference type="InterPro" id="IPR046672">
    <property type="entry name" value="DUF6542"/>
</dbReference>
<protein>
    <submittedName>
        <fullName evidence="4">Membrane protein</fullName>
    </submittedName>
</protein>
<dbReference type="STRING" id="662755.CRES_1584"/>
<reference evidence="4 5" key="1">
    <citation type="journal article" date="2012" name="BMC Genomics">
        <title>Complete genome sequence, lifestyle, and multi-drug resistance of the human pathogen Corynebacterium resistens DSM 45100 isolated from blood samples of a leukemia patient.</title>
        <authorList>
            <person name="Schroder J."/>
            <person name="Maus I."/>
            <person name="Meyer K."/>
            <person name="Wordemann S."/>
            <person name="Blom J."/>
            <person name="Jaenicke S."/>
            <person name="Schneider J."/>
            <person name="Trost E."/>
            <person name="Tauch A."/>
        </authorList>
    </citation>
    <scope>NUCLEOTIDE SEQUENCE [LARGE SCALE GENOMIC DNA]</scope>
    <source>
        <strain evidence="5">DSM 45100 / JCM 12819 / CCUG 50093 / GTC 2026 / SICGH 158</strain>
    </source>
</reference>
<evidence type="ECO:0000313" key="4">
    <source>
        <dbReference type="EMBL" id="AEI09937.1"/>
    </source>
</evidence>
<gene>
    <name evidence="4" type="ordered locus">CRES_1584</name>
</gene>